<accession>A0A931YDG8</accession>
<protein>
    <submittedName>
        <fullName evidence="3">Uncharacterized protein</fullName>
    </submittedName>
</protein>
<gene>
    <name evidence="2" type="ORF">HYT38_00490</name>
    <name evidence="3" type="ORF">HYV66_01665</name>
</gene>
<feature type="transmembrane region" description="Helical" evidence="1">
    <location>
        <begin position="12"/>
        <end position="37"/>
    </location>
</feature>
<keyword evidence="1" id="KW-0472">Membrane</keyword>
<comment type="caution">
    <text evidence="3">The sequence shown here is derived from an EMBL/GenBank/DDBJ whole genome shotgun (WGS) entry which is preliminary data.</text>
</comment>
<feature type="transmembrane region" description="Helical" evidence="1">
    <location>
        <begin position="49"/>
        <end position="65"/>
    </location>
</feature>
<dbReference type="EMBL" id="JACOYY010000018">
    <property type="protein sequence ID" value="MBI2052143.1"/>
    <property type="molecule type" value="Genomic_DNA"/>
</dbReference>
<keyword evidence="1" id="KW-0812">Transmembrane</keyword>
<organism evidence="3 4">
    <name type="scientific">Candidatus Sungiibacteriota bacterium</name>
    <dbReference type="NCBI Taxonomy" id="2750080"/>
    <lineage>
        <taxon>Bacteria</taxon>
        <taxon>Candidatus Sungiibacteriota</taxon>
    </lineage>
</organism>
<dbReference type="AlphaFoldDB" id="A0A931YDG8"/>
<sequence length="74" mass="8119">MDNPPMLFGKKWFWMGLAVAVAVLNPIFSGIILGSLYLTEPGLKKYGRVILPVAVVWGVIAFWLAKKFSPAGLI</sequence>
<evidence type="ECO:0000313" key="4">
    <source>
        <dbReference type="Proteomes" id="UP000709672"/>
    </source>
</evidence>
<evidence type="ECO:0000313" key="2">
    <source>
        <dbReference type="EMBL" id="MBI2052143.1"/>
    </source>
</evidence>
<dbReference type="Proteomes" id="UP000709672">
    <property type="component" value="Unassembled WGS sequence"/>
</dbReference>
<reference evidence="3" key="1">
    <citation type="submission" date="2020-07" db="EMBL/GenBank/DDBJ databases">
        <title>Huge and variable diversity of episymbiotic CPR bacteria and DPANN archaea in groundwater ecosystems.</title>
        <authorList>
            <person name="He C.Y."/>
            <person name="Keren R."/>
            <person name="Whittaker M."/>
            <person name="Farag I.F."/>
            <person name="Doudna J."/>
            <person name="Cate J.H.D."/>
            <person name="Banfield J.F."/>
        </authorList>
    </citation>
    <scope>NUCLEOTIDE SEQUENCE</scope>
    <source>
        <strain evidence="2">NC_groundwater_191_Ag_S-0.1um_45_8</strain>
        <strain evidence="3">NC_groundwater_418_Ag_B-0.1um_45_10</strain>
    </source>
</reference>
<evidence type="ECO:0000256" key="1">
    <source>
        <dbReference type="SAM" id="Phobius"/>
    </source>
</evidence>
<proteinExistence type="predicted"/>
<dbReference type="Proteomes" id="UP000786662">
    <property type="component" value="Unassembled WGS sequence"/>
</dbReference>
<dbReference type="EMBL" id="JACPHQ010000018">
    <property type="protein sequence ID" value="MBI2465919.1"/>
    <property type="molecule type" value="Genomic_DNA"/>
</dbReference>
<keyword evidence="1" id="KW-1133">Transmembrane helix</keyword>
<evidence type="ECO:0000313" key="3">
    <source>
        <dbReference type="EMBL" id="MBI2465919.1"/>
    </source>
</evidence>
<name>A0A931YDG8_9BACT</name>